<proteinExistence type="inferred from homology"/>
<dbReference type="AlphaFoldDB" id="C7DHK3"/>
<gene>
    <name evidence="3" type="ORF">UNLARM2_0546</name>
</gene>
<dbReference type="EMBL" id="GG697240">
    <property type="protein sequence ID" value="EET90105.1"/>
    <property type="molecule type" value="Genomic_DNA"/>
</dbReference>
<comment type="similarity">
    <text evidence="1 2">Belongs to the enoyl-CoA hydratase/isomerase family.</text>
</comment>
<keyword evidence="4" id="KW-1185">Reference proteome</keyword>
<evidence type="ECO:0000256" key="2">
    <source>
        <dbReference type="RuleBase" id="RU003707"/>
    </source>
</evidence>
<dbReference type="PANTHER" id="PTHR43802:SF1">
    <property type="entry name" value="IP11341P-RELATED"/>
    <property type="match status" value="1"/>
</dbReference>
<sequence length="247" mass="26605">MAVVEYTEGEISTIQINRPEKHNALDRQTLLSLQEKISLADSNKACKAVVISGAGGKAFSAGADLNYLLSAESSTEAEEIFDLFYRVTNGIWSSEKLFVAAISGYCMGGGNELAMACDFRIASPDSVFSQPEVKFGIPPGGGATYRLEKIIGLQKAKDMILTARAVNADEALRIGLIDRISHDAISESKNFCKSVVQNAPGIFYAKRSINGGIKLDSSSERSNFVKALLSEEAKSKISGFVKPHDNK</sequence>
<reference evidence="3 4" key="1">
    <citation type="journal article" date="2009" name="Genome Biol.">
        <title>Community-wide analysis of microbial genome sequence signatures.</title>
        <authorList>
            <person name="Dick G.J."/>
            <person name="Andersson A.F."/>
            <person name="Baker B.J."/>
            <person name="Simmons S.L."/>
            <person name="Thomas B.C."/>
            <person name="Yelton A.P."/>
            <person name="Banfield J.F."/>
        </authorList>
    </citation>
    <scope>NUCLEOTIDE SEQUENCE [LARGE SCALE GENOMIC DNA]</scope>
    <source>
        <strain evidence="3">ARMAN-2</strain>
    </source>
</reference>
<dbReference type="PROSITE" id="PS00166">
    <property type="entry name" value="ENOYL_COA_HYDRATASE"/>
    <property type="match status" value="1"/>
</dbReference>
<evidence type="ECO:0000313" key="4">
    <source>
        <dbReference type="Proteomes" id="UP000332487"/>
    </source>
</evidence>
<dbReference type="Pfam" id="PF00378">
    <property type="entry name" value="ECH_1"/>
    <property type="match status" value="1"/>
</dbReference>
<dbReference type="CDD" id="cd06558">
    <property type="entry name" value="crotonase-like"/>
    <property type="match status" value="1"/>
</dbReference>
<reference evidence="3 4" key="2">
    <citation type="journal article" date="2010" name="Proc. Natl. Acad. Sci. U.S.A.">
        <title>Enigmatic, ultrasmall, uncultivated Archaea.</title>
        <authorList>
            <person name="Baker B.J."/>
            <person name="Comolli L.R."/>
            <person name="Dick G.J."/>
            <person name="Hauser L.J."/>
            <person name="Hyatt D."/>
            <person name="Dill B.D."/>
            <person name="Land M.L."/>
            <person name="Verberkmoes N.C."/>
            <person name="Hettich R.L."/>
            <person name="Banfield J.F."/>
        </authorList>
    </citation>
    <scope>NUCLEOTIDE SEQUENCE [LARGE SCALE GENOMIC DNA]</scope>
    <source>
        <strain evidence="3">ARMAN-2</strain>
    </source>
</reference>
<dbReference type="Gene3D" id="3.90.226.10">
    <property type="entry name" value="2-enoyl-CoA Hydratase, Chain A, domain 1"/>
    <property type="match status" value="1"/>
</dbReference>
<dbReference type="Proteomes" id="UP000332487">
    <property type="component" value="Unassembled WGS sequence"/>
</dbReference>
<accession>C7DHK3</accession>
<dbReference type="GO" id="GO:0016853">
    <property type="term" value="F:isomerase activity"/>
    <property type="evidence" value="ECO:0007669"/>
    <property type="project" value="UniProtKB-KW"/>
</dbReference>
<protein>
    <submittedName>
        <fullName evidence="3">Enoyl-CoA hydratase/isomerase</fullName>
    </submittedName>
</protein>
<dbReference type="InterPro" id="IPR029045">
    <property type="entry name" value="ClpP/crotonase-like_dom_sf"/>
</dbReference>
<dbReference type="SUPFAM" id="SSF52096">
    <property type="entry name" value="ClpP/crotonase"/>
    <property type="match status" value="1"/>
</dbReference>
<dbReference type="InterPro" id="IPR018376">
    <property type="entry name" value="Enoyl-CoA_hyd/isom_CS"/>
</dbReference>
<evidence type="ECO:0000313" key="3">
    <source>
        <dbReference type="EMBL" id="EET90105.1"/>
    </source>
</evidence>
<dbReference type="InterPro" id="IPR001753">
    <property type="entry name" value="Enoyl-CoA_hydra/iso"/>
</dbReference>
<evidence type="ECO:0000256" key="1">
    <source>
        <dbReference type="ARBA" id="ARBA00005254"/>
    </source>
</evidence>
<organism evidence="3 4">
    <name type="scientific">Candidatus Micrarchaeum acidiphilum ARMAN-2</name>
    <dbReference type="NCBI Taxonomy" id="425595"/>
    <lineage>
        <taxon>Archaea</taxon>
        <taxon>Candidatus Micrarchaeota</taxon>
        <taxon>Candidatus Micrarchaeia</taxon>
        <taxon>Candidatus Micrarchaeales</taxon>
        <taxon>Candidatus Micrarchaeaceae</taxon>
        <taxon>Candidatus Micrarchaeum</taxon>
    </lineage>
</organism>
<name>C7DHK3_MICA2</name>
<dbReference type="PANTHER" id="PTHR43802">
    <property type="entry name" value="ENOYL-COA HYDRATASE"/>
    <property type="match status" value="1"/>
</dbReference>